<sequence length="75" mass="7821">MATNSLKSVLVAVFIFAMVLSPMMPGEAARLGHRDLLQTRRPICPACVCCIPPPPGSCCSCCASPIQTQSTTGSP</sequence>
<dbReference type="OMA" id="LPCQATR"/>
<dbReference type="EMBL" id="CM004397">
    <property type="protein sequence ID" value="OAY36566.1"/>
    <property type="molecule type" value="Genomic_DNA"/>
</dbReference>
<dbReference type="AlphaFoldDB" id="A0A2C9UZX7"/>
<name>A0A2C9UZX7_MANES</name>
<organism evidence="2 3">
    <name type="scientific">Manihot esculenta</name>
    <name type="common">Cassava</name>
    <name type="synonym">Jatropha manihot</name>
    <dbReference type="NCBI Taxonomy" id="3983"/>
    <lineage>
        <taxon>Eukaryota</taxon>
        <taxon>Viridiplantae</taxon>
        <taxon>Streptophyta</taxon>
        <taxon>Embryophyta</taxon>
        <taxon>Tracheophyta</taxon>
        <taxon>Spermatophyta</taxon>
        <taxon>Magnoliopsida</taxon>
        <taxon>eudicotyledons</taxon>
        <taxon>Gunneridae</taxon>
        <taxon>Pentapetalae</taxon>
        <taxon>rosids</taxon>
        <taxon>fabids</taxon>
        <taxon>Malpighiales</taxon>
        <taxon>Euphorbiaceae</taxon>
        <taxon>Crotonoideae</taxon>
        <taxon>Manihoteae</taxon>
        <taxon>Manihot</taxon>
    </lineage>
</organism>
<proteinExistence type="predicted"/>
<dbReference type="Proteomes" id="UP000091857">
    <property type="component" value="Chromosome 11"/>
</dbReference>
<evidence type="ECO:0000313" key="3">
    <source>
        <dbReference type="Proteomes" id="UP000091857"/>
    </source>
</evidence>
<dbReference type="PANTHER" id="PTHR36328:SF1">
    <property type="entry name" value="TRANSMEMBRANE PROTEIN"/>
    <property type="match status" value="1"/>
</dbReference>
<feature type="chain" id="PRO_5012429043" evidence="1">
    <location>
        <begin position="29"/>
        <end position="75"/>
    </location>
</feature>
<gene>
    <name evidence="2" type="ORF">MANES_11G030700v8</name>
</gene>
<dbReference type="Gramene" id="Manes.11G030700.1.v8.1">
    <property type="protein sequence ID" value="Manes.11G030700.1.v8.1.CDS"/>
    <property type="gene ID" value="Manes.11G030700.v8.1"/>
</dbReference>
<protein>
    <submittedName>
        <fullName evidence="2">Uncharacterized protein</fullName>
    </submittedName>
</protein>
<keyword evidence="1" id="KW-0732">Signal</keyword>
<feature type="signal peptide" evidence="1">
    <location>
        <begin position="1"/>
        <end position="28"/>
    </location>
</feature>
<reference evidence="3" key="1">
    <citation type="journal article" date="2016" name="Nat. Biotechnol.">
        <title>Sequencing wild and cultivated cassava and related species reveals extensive interspecific hybridization and genetic diversity.</title>
        <authorList>
            <person name="Bredeson J.V."/>
            <person name="Lyons J.B."/>
            <person name="Prochnik S.E."/>
            <person name="Wu G.A."/>
            <person name="Ha C.M."/>
            <person name="Edsinger-Gonzales E."/>
            <person name="Grimwood J."/>
            <person name="Schmutz J."/>
            <person name="Rabbi I.Y."/>
            <person name="Egesi C."/>
            <person name="Nauluvula P."/>
            <person name="Lebot V."/>
            <person name="Ndunguru J."/>
            <person name="Mkamilo G."/>
            <person name="Bart R.S."/>
            <person name="Setter T.L."/>
            <person name="Gleadow R.M."/>
            <person name="Kulakow P."/>
            <person name="Ferguson M.E."/>
            <person name="Rounsley S."/>
            <person name="Rokhsar D.S."/>
        </authorList>
    </citation>
    <scope>NUCLEOTIDE SEQUENCE [LARGE SCALE GENOMIC DNA]</scope>
    <source>
        <strain evidence="3">cv. AM560-2</strain>
    </source>
</reference>
<accession>A0A2C9UZX7</accession>
<evidence type="ECO:0000313" key="2">
    <source>
        <dbReference type="EMBL" id="OAY36566.1"/>
    </source>
</evidence>
<dbReference type="PANTHER" id="PTHR36328">
    <property type="entry name" value="TRANSMEMBRANE PROTEIN"/>
    <property type="match status" value="1"/>
</dbReference>
<comment type="caution">
    <text evidence="2">The sequence shown here is derived from an EMBL/GenBank/DDBJ whole genome shotgun (WGS) entry which is preliminary data.</text>
</comment>
<evidence type="ECO:0000256" key="1">
    <source>
        <dbReference type="SAM" id="SignalP"/>
    </source>
</evidence>
<keyword evidence="3" id="KW-1185">Reference proteome</keyword>